<dbReference type="SUPFAM" id="SSF46600">
    <property type="entry name" value="C-terminal UvrC-binding domain of UvrB"/>
    <property type="match status" value="1"/>
</dbReference>
<sequence length="182" mass="20536">MVCQECSERPATLHFTKVINGEKTEVHLCEQCAQDKGEMFMFDSSSGFSVNNLLAGLLNIAPAFKQAKETEIPKTEVLQCEKCKMTFQQFINVGRFGCAHCYETFKDELTPLLKRVHSGNVEHHGKVPERMGGAIHIKKKIQQLKSDLQTMIADEEFEKAADIRDEIRSLEKDATKEGGDKE</sequence>
<name>A0A366EJN9_9BACI</name>
<dbReference type="GO" id="GO:0050897">
    <property type="term" value="F:cobalt ion binding"/>
    <property type="evidence" value="ECO:0007669"/>
    <property type="project" value="TreeGrafter"/>
</dbReference>
<dbReference type="GO" id="GO:0008270">
    <property type="term" value="F:zinc ion binding"/>
    <property type="evidence" value="ECO:0007669"/>
    <property type="project" value="TreeGrafter"/>
</dbReference>
<evidence type="ECO:0000313" key="2">
    <source>
        <dbReference type="EMBL" id="RBP01930.1"/>
    </source>
</evidence>
<dbReference type="InterPro" id="IPR001943">
    <property type="entry name" value="UVR_dom"/>
</dbReference>
<evidence type="ECO:0000259" key="1">
    <source>
        <dbReference type="PROSITE" id="PS50151"/>
    </source>
</evidence>
<accession>A0A366EJN9</accession>
<dbReference type="GO" id="GO:0005507">
    <property type="term" value="F:copper ion binding"/>
    <property type="evidence" value="ECO:0007669"/>
    <property type="project" value="TreeGrafter"/>
</dbReference>
<keyword evidence="2" id="KW-0418">Kinase</keyword>
<keyword evidence="2" id="KW-0808">Transferase</keyword>
<dbReference type="GO" id="GO:0016301">
    <property type="term" value="F:kinase activity"/>
    <property type="evidence" value="ECO:0007669"/>
    <property type="project" value="UniProtKB-KW"/>
</dbReference>
<dbReference type="Pfam" id="PF02151">
    <property type="entry name" value="UVR"/>
    <property type="match status" value="1"/>
</dbReference>
<dbReference type="InterPro" id="IPR025542">
    <property type="entry name" value="YacH"/>
</dbReference>
<reference evidence="2 3" key="1">
    <citation type="submission" date="2018-06" db="EMBL/GenBank/DDBJ databases">
        <title>Freshwater and sediment microbial communities from various areas in North America, analyzing microbe dynamics in response to fracking.</title>
        <authorList>
            <person name="Lamendella R."/>
        </authorList>
    </citation>
    <scope>NUCLEOTIDE SEQUENCE [LARGE SCALE GENOMIC DNA]</scope>
    <source>
        <strain evidence="2 3">97B</strain>
    </source>
</reference>
<evidence type="ECO:0000313" key="3">
    <source>
        <dbReference type="Proteomes" id="UP000252118"/>
    </source>
</evidence>
<dbReference type="EMBL" id="QNRJ01000019">
    <property type="protein sequence ID" value="RBP01930.1"/>
    <property type="molecule type" value="Genomic_DNA"/>
</dbReference>
<dbReference type="PROSITE" id="PS50151">
    <property type="entry name" value="UVR"/>
    <property type="match status" value="1"/>
</dbReference>
<dbReference type="InterPro" id="IPR036876">
    <property type="entry name" value="UVR_dom_sf"/>
</dbReference>
<dbReference type="Gene3D" id="4.10.860.10">
    <property type="entry name" value="UVR domain"/>
    <property type="match status" value="1"/>
</dbReference>
<dbReference type="AlphaFoldDB" id="A0A366EJN9"/>
<feature type="domain" description="UVR" evidence="1">
    <location>
        <begin position="138"/>
        <end position="173"/>
    </location>
</feature>
<comment type="caution">
    <text evidence="2">The sequence shown here is derived from an EMBL/GenBank/DDBJ whole genome shotgun (WGS) entry which is preliminary data.</text>
</comment>
<dbReference type="GO" id="GO:1990169">
    <property type="term" value="P:stress response to copper ion"/>
    <property type="evidence" value="ECO:0007669"/>
    <property type="project" value="TreeGrafter"/>
</dbReference>
<organism evidence="2 3">
    <name type="scientific">Rossellomorea aquimaris</name>
    <dbReference type="NCBI Taxonomy" id="189382"/>
    <lineage>
        <taxon>Bacteria</taxon>
        <taxon>Bacillati</taxon>
        <taxon>Bacillota</taxon>
        <taxon>Bacilli</taxon>
        <taxon>Bacillales</taxon>
        <taxon>Bacillaceae</taxon>
        <taxon>Rossellomorea</taxon>
    </lineage>
</organism>
<proteinExistence type="predicted"/>
<dbReference type="GO" id="GO:0046870">
    <property type="term" value="F:cadmium ion binding"/>
    <property type="evidence" value="ECO:0007669"/>
    <property type="project" value="TreeGrafter"/>
</dbReference>
<dbReference type="PANTHER" id="PTHR38430:SF1">
    <property type="entry name" value="PROTEIN-ARGININE KINASE ACTIVATOR PROTEIN"/>
    <property type="match status" value="1"/>
</dbReference>
<protein>
    <submittedName>
        <fullName evidence="2">Protein arginine kinase activator</fullName>
    </submittedName>
</protein>
<dbReference type="GO" id="GO:1990170">
    <property type="term" value="P:stress response to cadmium ion"/>
    <property type="evidence" value="ECO:0007669"/>
    <property type="project" value="TreeGrafter"/>
</dbReference>
<gene>
    <name evidence="2" type="ORF">DET59_1194</name>
</gene>
<dbReference type="PIRSF" id="PIRSF015034">
    <property type="entry name" value="YacH"/>
    <property type="match status" value="1"/>
</dbReference>
<dbReference type="Proteomes" id="UP000252118">
    <property type="component" value="Unassembled WGS sequence"/>
</dbReference>
<dbReference type="OrthoDB" id="9788704at2"/>
<dbReference type="RefSeq" id="WP_113970862.1">
    <property type="nucleotide sequence ID" value="NZ_QNRJ01000019.1"/>
</dbReference>
<dbReference type="PANTHER" id="PTHR38430">
    <property type="entry name" value="PROTEIN-ARGININE KINASE ACTIVATOR PROTEIN"/>
    <property type="match status" value="1"/>
</dbReference>